<evidence type="ECO:0000313" key="3">
    <source>
        <dbReference type="EMBL" id="CAL4139567.1"/>
    </source>
</evidence>
<name>A0AAV2RV09_MEGNR</name>
<feature type="compositionally biased region" description="Low complexity" evidence="1">
    <location>
        <begin position="981"/>
        <end position="996"/>
    </location>
</feature>
<feature type="compositionally biased region" description="Basic and acidic residues" evidence="1">
    <location>
        <begin position="1"/>
        <end position="20"/>
    </location>
</feature>
<dbReference type="SMART" id="SM00292">
    <property type="entry name" value="BRCT"/>
    <property type="match status" value="1"/>
</dbReference>
<reference evidence="3 4" key="1">
    <citation type="submission" date="2024-05" db="EMBL/GenBank/DDBJ databases">
        <authorList>
            <person name="Wallberg A."/>
        </authorList>
    </citation>
    <scope>NUCLEOTIDE SEQUENCE [LARGE SCALE GENOMIC DNA]</scope>
</reference>
<dbReference type="InterPro" id="IPR022047">
    <property type="entry name" value="Microcephalin-like"/>
</dbReference>
<feature type="region of interest" description="Disordered" evidence="1">
    <location>
        <begin position="329"/>
        <end position="348"/>
    </location>
</feature>
<feature type="region of interest" description="Disordered" evidence="1">
    <location>
        <begin position="796"/>
        <end position="917"/>
    </location>
</feature>
<dbReference type="AlphaFoldDB" id="A0AAV2RV09"/>
<feature type="region of interest" description="Disordered" evidence="1">
    <location>
        <begin position="288"/>
        <end position="316"/>
    </location>
</feature>
<feature type="region of interest" description="Disordered" evidence="1">
    <location>
        <begin position="637"/>
        <end position="662"/>
    </location>
</feature>
<accession>A0AAV2RV09</accession>
<feature type="domain" description="BRCT" evidence="2">
    <location>
        <begin position="459"/>
        <end position="549"/>
    </location>
</feature>
<sequence length="1142" mass="127333">MRTRRSHESTEGEPSRKNDEAGQNIQSILFGRARSGVVIPESPAVSPDRMKSIRASMGPHSLTSVVETPDDMLPSNHLVIKEKINHGTCLGKDRGKAKSLIPVLQYSSTEDDDDFIIDVRPRSASKTKGKSKNAKKSEEAMEKIYTFKTPEKNNKGFGSSDEDMNDSTFVDVTPDVISKRKSIMGILESERSFTKTIKSRKYKNSTAINNLLEVSLDNEPKTEKDLGKDIEGSYCDPDEKCFPKPVTSPFKKNRRKSLKLEQVIMPFDLNDSRTVTAKQNMVKTDQFKRRKSVCATPTSEGKKSLSKSTPKNNAFVTPRSRAMALARANRRSLNHTPRTPQINDSSSDDEIAFKGFKYAQNSVKKKDRPDNNNTVLFDSEDLSLTPVRSTSHIGLQCSVTKIINSLEKSQDISDPKLSFQNFSTRSSKELQNTATKGKTKLVFPESEDEDEIIVATQPSSILVLQDVIAYVEVRIGCDNRSAVVIEKLKSLGAEIRNKLTTDVTHVIFKDGSKATFNRAKKRKIYIVSSLWVEECREKMMRVPEVKFPSCSLEAYNSPLFSSRVRKLKSMQPKEFSEEESAATNKVKRRIKKIQASETPTQDENSETPPRGVHHEAVDVNSPLFGIGHLLTPKRQRLSITPSSQASTSSLDDTQKSPSRMPLAKRLYDKFITPKTSEGSTPGECLLADTPGCDYNKLVNSDDETNNSETSSVILKKNSGKLDVKDSIVRALSLNSLDEQSESYDLLLSDSSSERIDANNLVNPKKVKNLICATTNNKRQKNVNDLPEKSKQLEVINSLRQTDKQPNISKSRRRSILKSAESNCDEPSAAKHRRKSVRYTLPPQSQTSEGTKENVPIAPNTPHSKVKQTKGRKSLSTRRNLINPPIQEELPSSSQLSSQVTSSQATSSQPTLSQITLSQTRRRKLLSQELIPSQDLIIPSTPELPSKYREDPYSRLEIQGSKTQRQAVKHSKSEVNSMPLPRNSSSQESTSQNTQREAPLDDRTTISLPSTSDGRTASSRPVRKTRSCQPHLTPDDVFCSNMKFEKLKNYDLRKLSGRSRPLEQFQRNLAMLLKSVRKLSGKLGRPMTSAVSREVSPSTRLDGKLSGLPMTSAVSRETSSTQGGRNRAILVMVLNSARGCFIL</sequence>
<feature type="compositionally biased region" description="Basic residues" evidence="1">
    <location>
        <begin position="863"/>
        <end position="875"/>
    </location>
</feature>
<dbReference type="CDD" id="cd17716">
    <property type="entry name" value="BRCT_microcephalin_rpt1"/>
    <property type="match status" value="1"/>
</dbReference>
<dbReference type="EMBL" id="CAXKWB010031471">
    <property type="protein sequence ID" value="CAL4139567.1"/>
    <property type="molecule type" value="Genomic_DNA"/>
</dbReference>
<dbReference type="InterPro" id="IPR036420">
    <property type="entry name" value="BRCT_dom_sf"/>
</dbReference>
<feature type="compositionally biased region" description="Polar residues" evidence="1">
    <location>
        <begin position="1004"/>
        <end position="1018"/>
    </location>
</feature>
<evidence type="ECO:0000259" key="2">
    <source>
        <dbReference type="PROSITE" id="PS50172"/>
    </source>
</evidence>
<organism evidence="3 4">
    <name type="scientific">Meganyctiphanes norvegica</name>
    <name type="common">Northern krill</name>
    <name type="synonym">Thysanopoda norvegica</name>
    <dbReference type="NCBI Taxonomy" id="48144"/>
    <lineage>
        <taxon>Eukaryota</taxon>
        <taxon>Metazoa</taxon>
        <taxon>Ecdysozoa</taxon>
        <taxon>Arthropoda</taxon>
        <taxon>Crustacea</taxon>
        <taxon>Multicrustacea</taxon>
        <taxon>Malacostraca</taxon>
        <taxon>Eumalacostraca</taxon>
        <taxon>Eucarida</taxon>
        <taxon>Euphausiacea</taxon>
        <taxon>Euphausiidae</taxon>
        <taxon>Meganyctiphanes</taxon>
    </lineage>
</organism>
<protein>
    <recommendedName>
        <fullName evidence="2">BRCT domain-containing protein</fullName>
    </recommendedName>
</protein>
<feature type="region of interest" description="Disordered" evidence="1">
    <location>
        <begin position="570"/>
        <end position="614"/>
    </location>
</feature>
<dbReference type="PROSITE" id="PS50172">
    <property type="entry name" value="BRCT"/>
    <property type="match status" value="1"/>
</dbReference>
<feature type="compositionally biased region" description="Low complexity" evidence="1">
    <location>
        <begin position="638"/>
        <end position="649"/>
    </location>
</feature>
<feature type="compositionally biased region" description="Low complexity" evidence="1">
    <location>
        <begin position="889"/>
        <end position="913"/>
    </location>
</feature>
<dbReference type="Gene3D" id="3.40.50.10190">
    <property type="entry name" value="BRCT domain"/>
    <property type="match status" value="1"/>
</dbReference>
<gene>
    <name evidence="3" type="ORF">MNOR_LOCUS28466</name>
</gene>
<evidence type="ECO:0000313" key="4">
    <source>
        <dbReference type="Proteomes" id="UP001497623"/>
    </source>
</evidence>
<dbReference type="Pfam" id="PF12738">
    <property type="entry name" value="PTCB-BRCT"/>
    <property type="match status" value="1"/>
</dbReference>
<dbReference type="GO" id="GO:0000278">
    <property type="term" value="P:mitotic cell cycle"/>
    <property type="evidence" value="ECO:0007669"/>
    <property type="project" value="TreeGrafter"/>
</dbReference>
<proteinExistence type="predicted"/>
<dbReference type="Proteomes" id="UP001497623">
    <property type="component" value="Unassembled WGS sequence"/>
</dbReference>
<feature type="compositionally biased region" description="Polar residues" evidence="1">
    <location>
        <begin position="334"/>
        <end position="345"/>
    </location>
</feature>
<dbReference type="SUPFAM" id="SSF52113">
    <property type="entry name" value="BRCT domain"/>
    <property type="match status" value="1"/>
</dbReference>
<feature type="non-terminal residue" evidence="3">
    <location>
        <position position="1142"/>
    </location>
</feature>
<feature type="region of interest" description="Disordered" evidence="1">
    <location>
        <begin position="958"/>
        <end position="1029"/>
    </location>
</feature>
<dbReference type="PANTHER" id="PTHR14625">
    <property type="entry name" value="MICROCEPHALIN"/>
    <property type="match status" value="1"/>
</dbReference>
<keyword evidence="4" id="KW-1185">Reference proteome</keyword>
<feature type="region of interest" description="Disordered" evidence="1">
    <location>
        <begin position="1083"/>
        <end position="1120"/>
    </location>
</feature>
<feature type="compositionally biased region" description="Polar residues" evidence="1">
    <location>
        <begin position="1088"/>
        <end position="1098"/>
    </location>
</feature>
<dbReference type="InterPro" id="IPR001357">
    <property type="entry name" value="BRCT_dom"/>
</dbReference>
<feature type="compositionally biased region" description="Polar residues" evidence="1">
    <location>
        <begin position="306"/>
        <end position="315"/>
    </location>
</feature>
<evidence type="ECO:0000256" key="1">
    <source>
        <dbReference type="SAM" id="MobiDB-lite"/>
    </source>
</evidence>
<feature type="compositionally biased region" description="Polar residues" evidence="1">
    <location>
        <begin position="797"/>
        <end position="806"/>
    </location>
</feature>
<dbReference type="PANTHER" id="PTHR14625:SF3">
    <property type="entry name" value="MICROCEPHALIN"/>
    <property type="match status" value="1"/>
</dbReference>
<comment type="caution">
    <text evidence="3">The sequence shown here is derived from an EMBL/GenBank/DDBJ whole genome shotgun (WGS) entry which is preliminary data.</text>
</comment>
<feature type="region of interest" description="Disordered" evidence="1">
    <location>
        <begin position="1"/>
        <end position="25"/>
    </location>
</feature>
<feature type="compositionally biased region" description="Polar residues" evidence="1">
    <location>
        <begin position="1111"/>
        <end position="1120"/>
    </location>
</feature>